<evidence type="ECO:0000313" key="2">
    <source>
        <dbReference type="Proteomes" id="UP000808337"/>
    </source>
</evidence>
<accession>A0A9D7XS05</accession>
<dbReference type="Pfam" id="PF13618">
    <property type="entry name" value="Gluconate_2-dh3"/>
    <property type="match status" value="1"/>
</dbReference>
<protein>
    <submittedName>
        <fullName evidence="1">Gluconate 2-dehydrogenase subunit 3 family protein</fullName>
    </submittedName>
</protein>
<dbReference type="InterPro" id="IPR027056">
    <property type="entry name" value="Gluconate_2DH_su3"/>
</dbReference>
<name>A0A9D7XS05_9BACT</name>
<dbReference type="EMBL" id="JADKGY010000001">
    <property type="protein sequence ID" value="MBK9981252.1"/>
    <property type="molecule type" value="Genomic_DNA"/>
</dbReference>
<organism evidence="1 2">
    <name type="scientific">Candidatus Opimibacter skivensis</name>
    <dbReference type="NCBI Taxonomy" id="2982028"/>
    <lineage>
        <taxon>Bacteria</taxon>
        <taxon>Pseudomonadati</taxon>
        <taxon>Bacteroidota</taxon>
        <taxon>Saprospiria</taxon>
        <taxon>Saprospirales</taxon>
        <taxon>Saprospiraceae</taxon>
        <taxon>Candidatus Opimibacter</taxon>
    </lineage>
</organism>
<dbReference type="Proteomes" id="UP000808337">
    <property type="component" value="Unassembled WGS sequence"/>
</dbReference>
<proteinExistence type="predicted"/>
<comment type="caution">
    <text evidence="1">The sequence shown here is derived from an EMBL/GenBank/DDBJ whole genome shotgun (WGS) entry which is preliminary data.</text>
</comment>
<evidence type="ECO:0000313" key="1">
    <source>
        <dbReference type="EMBL" id="MBK9981252.1"/>
    </source>
</evidence>
<reference evidence="1 2" key="1">
    <citation type="submission" date="2020-10" db="EMBL/GenBank/DDBJ databases">
        <title>Connecting structure to function with the recovery of over 1000 high-quality activated sludge metagenome-assembled genomes encoding full-length rRNA genes using long-read sequencing.</title>
        <authorList>
            <person name="Singleton C.M."/>
            <person name="Petriglieri F."/>
            <person name="Kristensen J.M."/>
            <person name="Kirkegaard R.H."/>
            <person name="Michaelsen T.Y."/>
            <person name="Andersen M.H."/>
            <person name="Karst S.M."/>
            <person name="Dueholm M.S."/>
            <person name="Nielsen P.H."/>
            <person name="Albertsen M."/>
        </authorList>
    </citation>
    <scope>NUCLEOTIDE SEQUENCE [LARGE SCALE GENOMIC DNA]</scope>
    <source>
        <strain evidence="1">Ribe_18-Q3-R11-54_MAXAC.273</strain>
    </source>
</reference>
<sequence>MERREAIKYTAFFMGATLSASTIAALIEGCKVDTSETWVPSHFTKEEADFVNELSETILPKTTTPGAKDAMVDRFLDTVRPLRYTAEENEKFKTGINTLMEQAKKDLGKDFVREAPEKRLEWVNTIDKNSYDAIHANPDMKNEERPFYLSLKEQILGGYFSSETVAKNFFAFDPIPGSYDPCMPYEKVGRAWAL</sequence>
<dbReference type="AlphaFoldDB" id="A0A9D7XS05"/>
<gene>
    <name evidence="1" type="ORF">IPP15_02305</name>
</gene>